<dbReference type="Gene3D" id="1.25.40.10">
    <property type="entry name" value="Tetratricopeptide repeat domain"/>
    <property type="match status" value="1"/>
</dbReference>
<dbReference type="SMART" id="SM00744">
    <property type="entry name" value="RINGv"/>
    <property type="match status" value="1"/>
</dbReference>
<name>A0A2K1QH58_9PEZI</name>
<evidence type="ECO:0000256" key="3">
    <source>
        <dbReference type="ARBA" id="ARBA00022833"/>
    </source>
</evidence>
<dbReference type="GO" id="GO:0006511">
    <property type="term" value="P:ubiquitin-dependent protein catabolic process"/>
    <property type="evidence" value="ECO:0007669"/>
    <property type="project" value="TreeGrafter"/>
</dbReference>
<proteinExistence type="predicted"/>
<evidence type="ECO:0000313" key="6">
    <source>
        <dbReference type="EMBL" id="PNS14193.1"/>
    </source>
</evidence>
<evidence type="ECO:0000256" key="4">
    <source>
        <dbReference type="PROSITE-ProRule" id="PRU00175"/>
    </source>
</evidence>
<dbReference type="CDD" id="cd16448">
    <property type="entry name" value="RING-H2"/>
    <property type="match status" value="1"/>
</dbReference>
<protein>
    <recommendedName>
        <fullName evidence="5">RING-type domain-containing protein</fullName>
    </recommendedName>
</protein>
<dbReference type="InParanoid" id="A0A2K1QH58"/>
<dbReference type="GO" id="GO:0061630">
    <property type="term" value="F:ubiquitin protein ligase activity"/>
    <property type="evidence" value="ECO:0007669"/>
    <property type="project" value="TreeGrafter"/>
</dbReference>
<dbReference type="InterPro" id="IPR051826">
    <property type="entry name" value="E3_ubiquitin-ligase_domain"/>
</dbReference>
<dbReference type="Proteomes" id="UP000243797">
    <property type="component" value="Unassembled WGS sequence"/>
</dbReference>
<evidence type="ECO:0000256" key="2">
    <source>
        <dbReference type="ARBA" id="ARBA00022771"/>
    </source>
</evidence>
<accession>A0A2K1QH58</accession>
<keyword evidence="2 4" id="KW-0863">Zinc-finger</keyword>
<sequence>MTPLPQKYFLTTALSHSCGTLLNGTLLNGTLRISRSAGPLSWDVQNLSWHFNPYFRSSLLSQSSTRISNPSFPWPAASTSIFVSPALLSNLATEMEQARLMKEAGNHAYRAGDFATATDKYTRGLSILESLTLPALRSQEGQKLRFDLMSNRLESTLKAGTDTMQLVYDFGKSNSGSDMLLSDDDMVAKAVEAFLRCARICHHHANLLEQREIVLAATFLDPNSQHVRKAAEVYNNDHFQSLIDEGCLTLYTPEQAAAQTLMKDCSICLDDDASVNVLRLGCGHVYHEPCIRAWFKRGVNTCPFCRVRVSVRDNIAEIQQMAQYARLTALGVA</sequence>
<dbReference type="InterPro" id="IPR011016">
    <property type="entry name" value="Znf_RING-CH"/>
</dbReference>
<keyword evidence="3" id="KW-0862">Zinc</keyword>
<dbReference type="GO" id="GO:0008270">
    <property type="term" value="F:zinc ion binding"/>
    <property type="evidence" value="ECO:0007669"/>
    <property type="project" value="UniProtKB-KW"/>
</dbReference>
<keyword evidence="1" id="KW-0479">Metal-binding</keyword>
<dbReference type="OrthoDB" id="3687364at2759"/>
<evidence type="ECO:0000313" key="7">
    <source>
        <dbReference type="Proteomes" id="UP000243797"/>
    </source>
</evidence>
<dbReference type="EMBL" id="NKHZ01000088">
    <property type="protein sequence ID" value="PNS14193.1"/>
    <property type="molecule type" value="Genomic_DNA"/>
</dbReference>
<reference evidence="6 7" key="1">
    <citation type="submission" date="2017-06" db="EMBL/GenBank/DDBJ databases">
        <title>Draft genome sequence of a variant of Elsinoe murrayae.</title>
        <authorList>
            <person name="Cheng Q."/>
        </authorList>
    </citation>
    <scope>NUCLEOTIDE SEQUENCE [LARGE SCALE GENOMIC DNA]</scope>
    <source>
        <strain evidence="6 7">CQ-2017a</strain>
    </source>
</reference>
<dbReference type="PROSITE" id="PS50089">
    <property type="entry name" value="ZF_RING_2"/>
    <property type="match status" value="1"/>
</dbReference>
<feature type="domain" description="RING-type" evidence="5">
    <location>
        <begin position="265"/>
        <end position="306"/>
    </location>
</feature>
<organism evidence="6 7">
    <name type="scientific">Sphaceloma murrayae</name>
    <dbReference type="NCBI Taxonomy" id="2082308"/>
    <lineage>
        <taxon>Eukaryota</taxon>
        <taxon>Fungi</taxon>
        <taxon>Dikarya</taxon>
        <taxon>Ascomycota</taxon>
        <taxon>Pezizomycotina</taxon>
        <taxon>Dothideomycetes</taxon>
        <taxon>Dothideomycetidae</taxon>
        <taxon>Myriangiales</taxon>
        <taxon>Elsinoaceae</taxon>
        <taxon>Sphaceloma</taxon>
    </lineage>
</organism>
<dbReference type="SUPFAM" id="SSF57850">
    <property type="entry name" value="RING/U-box"/>
    <property type="match status" value="1"/>
</dbReference>
<evidence type="ECO:0000259" key="5">
    <source>
        <dbReference type="PROSITE" id="PS50089"/>
    </source>
</evidence>
<comment type="caution">
    <text evidence="6">The sequence shown here is derived from an EMBL/GenBank/DDBJ whole genome shotgun (WGS) entry which is preliminary data.</text>
</comment>
<dbReference type="GO" id="GO:0005737">
    <property type="term" value="C:cytoplasm"/>
    <property type="evidence" value="ECO:0007669"/>
    <property type="project" value="UniProtKB-ARBA"/>
</dbReference>
<dbReference type="AlphaFoldDB" id="A0A2K1QH58"/>
<dbReference type="PANTHER" id="PTHR22765">
    <property type="entry name" value="RING FINGER AND PROTEASE ASSOCIATED DOMAIN-CONTAINING"/>
    <property type="match status" value="1"/>
</dbReference>
<dbReference type="InterPro" id="IPR001841">
    <property type="entry name" value="Znf_RING"/>
</dbReference>
<keyword evidence="7" id="KW-1185">Reference proteome</keyword>
<evidence type="ECO:0000256" key="1">
    <source>
        <dbReference type="ARBA" id="ARBA00022723"/>
    </source>
</evidence>
<dbReference type="InterPro" id="IPR013083">
    <property type="entry name" value="Znf_RING/FYVE/PHD"/>
</dbReference>
<gene>
    <name evidence="6" type="ORF">CAC42_6706</name>
</gene>
<dbReference type="SMART" id="SM00184">
    <property type="entry name" value="RING"/>
    <property type="match status" value="1"/>
</dbReference>
<dbReference type="Pfam" id="PF13639">
    <property type="entry name" value="zf-RING_2"/>
    <property type="match status" value="1"/>
</dbReference>
<dbReference type="InterPro" id="IPR011990">
    <property type="entry name" value="TPR-like_helical_dom_sf"/>
</dbReference>
<dbReference type="Gene3D" id="3.30.40.10">
    <property type="entry name" value="Zinc/RING finger domain, C3HC4 (zinc finger)"/>
    <property type="match status" value="1"/>
</dbReference>
<dbReference type="STRING" id="2082308.A0A2K1QH58"/>